<feature type="region of interest" description="Disordered" evidence="2">
    <location>
        <begin position="324"/>
        <end position="356"/>
    </location>
</feature>
<feature type="compositionally biased region" description="Acidic residues" evidence="2">
    <location>
        <begin position="494"/>
        <end position="503"/>
    </location>
</feature>
<feature type="compositionally biased region" description="Basic and acidic residues" evidence="2">
    <location>
        <begin position="504"/>
        <end position="523"/>
    </location>
</feature>
<sequence>MTKLLPSSDSFLPSGALDCEMPATYYANGNSSSILSPPSSKPPFAAPETTNERFSSPAPHLPIDSSSLALNKSHTSYAGLAPYTASSRAPLSSLSLSTSAPDPLPAFTFPPQPFSTDSFLPHSAGLSSDASTFRSPASPNHLALSGTTLGHLIPGLDTSASLSRSISADGAVPQQQHHHHHQQPSSHLIQRLTHQNALIREAWEAERNYLEANRRRAEEVYQEERAIMEDVRESWHHEKSDLLHEVQLLRERIQRLEGENSALKAIASQSIQVTGVLSPLASQRGDSVDGSAENSPSYFPIAADAVASTSEQILLQMHTGMSSAEAAATLPPGLDGASRRPHFASPPKQQLSSPPYILDPRTQPETSVLHDFLADSSEETETPVAVIDVQEIDPKLEGISLKATAIQKPTFTEEIATSPPITSPPAKLIGRHNRHIGSVLLKRGSSKEHTIQVLAAEESRRLTMHAGHTPNHSLSLFPTMTTATGASSALARNEEDDDVAENDDVNHAHDEVPPPGDDVRDAEEPLLEPTDDLPPLKGPLMIKNIPAQDDLFLAALNKKLEPISQGQDALPTVVQTPVAELDETHWPDTAISLSGGDAAQDSQSVIIRDDDDDDDDNNLGNRSMERDVPLKLRTTTNFGAPFGMM</sequence>
<dbReference type="Proteomes" id="UP001338125">
    <property type="component" value="Unassembled WGS sequence"/>
</dbReference>
<comment type="caution">
    <text evidence="3">The sequence shown here is derived from an EMBL/GenBank/DDBJ whole genome shotgun (WGS) entry which is preliminary data.</text>
</comment>
<feature type="coiled-coil region" evidence="1">
    <location>
        <begin position="200"/>
        <end position="266"/>
    </location>
</feature>
<feature type="region of interest" description="Disordered" evidence="2">
    <location>
        <begin position="591"/>
        <end position="627"/>
    </location>
</feature>
<gene>
    <name evidence="3" type="ORF">PT974_01337</name>
</gene>
<evidence type="ECO:0000313" key="3">
    <source>
        <dbReference type="EMBL" id="KAK5998953.1"/>
    </source>
</evidence>
<feature type="region of interest" description="Disordered" evidence="2">
    <location>
        <begin position="486"/>
        <end position="537"/>
    </location>
</feature>
<evidence type="ECO:0008006" key="5">
    <source>
        <dbReference type="Google" id="ProtNLM"/>
    </source>
</evidence>
<accession>A0ABR0T3D7</accession>
<evidence type="ECO:0000256" key="2">
    <source>
        <dbReference type="SAM" id="MobiDB-lite"/>
    </source>
</evidence>
<reference evidence="3 4" key="1">
    <citation type="submission" date="2024-01" db="EMBL/GenBank/DDBJ databases">
        <title>Complete genome of Cladobotryum mycophilum ATHUM6906.</title>
        <authorList>
            <person name="Christinaki A.C."/>
            <person name="Myridakis A.I."/>
            <person name="Kouvelis V.N."/>
        </authorList>
    </citation>
    <scope>NUCLEOTIDE SEQUENCE [LARGE SCALE GENOMIC DNA]</scope>
    <source>
        <strain evidence="3 4">ATHUM6906</strain>
    </source>
</reference>
<keyword evidence="4" id="KW-1185">Reference proteome</keyword>
<feature type="region of interest" description="Disordered" evidence="2">
    <location>
        <begin position="30"/>
        <end position="61"/>
    </location>
</feature>
<protein>
    <recommendedName>
        <fullName evidence="5">BZIP domain-containing protein</fullName>
    </recommendedName>
</protein>
<evidence type="ECO:0000313" key="4">
    <source>
        <dbReference type="Proteomes" id="UP001338125"/>
    </source>
</evidence>
<evidence type="ECO:0000256" key="1">
    <source>
        <dbReference type="SAM" id="Coils"/>
    </source>
</evidence>
<organism evidence="3 4">
    <name type="scientific">Cladobotryum mycophilum</name>
    <dbReference type="NCBI Taxonomy" id="491253"/>
    <lineage>
        <taxon>Eukaryota</taxon>
        <taxon>Fungi</taxon>
        <taxon>Dikarya</taxon>
        <taxon>Ascomycota</taxon>
        <taxon>Pezizomycotina</taxon>
        <taxon>Sordariomycetes</taxon>
        <taxon>Hypocreomycetidae</taxon>
        <taxon>Hypocreales</taxon>
        <taxon>Hypocreaceae</taxon>
        <taxon>Cladobotryum</taxon>
    </lineage>
</organism>
<dbReference type="EMBL" id="JAVFKD010000001">
    <property type="protein sequence ID" value="KAK5998953.1"/>
    <property type="molecule type" value="Genomic_DNA"/>
</dbReference>
<feature type="region of interest" description="Disordered" evidence="2">
    <location>
        <begin position="166"/>
        <end position="189"/>
    </location>
</feature>
<name>A0ABR0T3D7_9HYPO</name>
<proteinExistence type="predicted"/>
<keyword evidence="1" id="KW-0175">Coiled coil</keyword>